<protein>
    <submittedName>
        <fullName evidence="1">Uncharacterized protein</fullName>
    </submittedName>
</protein>
<dbReference type="EMBL" id="FTNI01000002">
    <property type="protein sequence ID" value="SIQ56004.1"/>
    <property type="molecule type" value="Genomic_DNA"/>
</dbReference>
<evidence type="ECO:0000313" key="1">
    <source>
        <dbReference type="EMBL" id="SIQ56004.1"/>
    </source>
</evidence>
<gene>
    <name evidence="1" type="ORF">SAMN05421833_102456</name>
</gene>
<dbReference type="AlphaFoldDB" id="A0A1N6TRX5"/>
<name>A0A1N6TRX5_9ACTN</name>
<evidence type="ECO:0000313" key="2">
    <source>
        <dbReference type="Proteomes" id="UP000186096"/>
    </source>
</evidence>
<sequence length="92" mass="10509">MRVVVVDRRKLMRGDLAVPGATTVNSAWTGQVLDRHSVPDGFPFVFDDDGTMTGCRMLNQYLLDALEQNAFDLGGMRNFYVYHLARLLRFIR</sequence>
<keyword evidence="2" id="KW-1185">Reference proteome</keyword>
<organism evidence="1 2">
    <name type="scientific">Microbispora rosea</name>
    <dbReference type="NCBI Taxonomy" id="58117"/>
    <lineage>
        <taxon>Bacteria</taxon>
        <taxon>Bacillati</taxon>
        <taxon>Actinomycetota</taxon>
        <taxon>Actinomycetes</taxon>
        <taxon>Streptosporangiales</taxon>
        <taxon>Streptosporangiaceae</taxon>
        <taxon>Microbispora</taxon>
    </lineage>
</organism>
<dbReference type="Proteomes" id="UP000186096">
    <property type="component" value="Unassembled WGS sequence"/>
</dbReference>
<accession>A0A1N6TRX5</accession>
<proteinExistence type="predicted"/>
<reference evidence="2" key="1">
    <citation type="submission" date="2017-01" db="EMBL/GenBank/DDBJ databases">
        <authorList>
            <person name="Varghese N."/>
            <person name="Submissions S."/>
        </authorList>
    </citation>
    <scope>NUCLEOTIDE SEQUENCE [LARGE SCALE GENOMIC DNA]</scope>
    <source>
        <strain evidence="2">ATCC 12950</strain>
    </source>
</reference>